<name>A0ABP9KI94_9ACTN</name>
<organism evidence="1 2">
    <name type="scientific">Streptomyces similanensis</name>
    <dbReference type="NCBI Taxonomy" id="1274988"/>
    <lineage>
        <taxon>Bacteria</taxon>
        <taxon>Bacillati</taxon>
        <taxon>Actinomycetota</taxon>
        <taxon>Actinomycetes</taxon>
        <taxon>Kitasatosporales</taxon>
        <taxon>Streptomycetaceae</taxon>
        <taxon>Streptomyces</taxon>
    </lineage>
</organism>
<keyword evidence="2" id="KW-1185">Reference proteome</keyword>
<reference evidence="2" key="1">
    <citation type="journal article" date="2019" name="Int. J. Syst. Evol. Microbiol.">
        <title>The Global Catalogue of Microorganisms (GCM) 10K type strain sequencing project: providing services to taxonomists for standard genome sequencing and annotation.</title>
        <authorList>
            <consortium name="The Broad Institute Genomics Platform"/>
            <consortium name="The Broad Institute Genome Sequencing Center for Infectious Disease"/>
            <person name="Wu L."/>
            <person name="Ma J."/>
        </authorList>
    </citation>
    <scope>NUCLEOTIDE SEQUENCE [LARGE SCALE GENOMIC DNA]</scope>
    <source>
        <strain evidence="2">JCM 18410</strain>
    </source>
</reference>
<accession>A0ABP9KI94</accession>
<comment type="caution">
    <text evidence="1">The sequence shown here is derived from an EMBL/GenBank/DDBJ whole genome shotgun (WGS) entry which is preliminary data.</text>
</comment>
<dbReference type="Proteomes" id="UP001500124">
    <property type="component" value="Unassembled WGS sequence"/>
</dbReference>
<evidence type="ECO:0000313" key="1">
    <source>
        <dbReference type="EMBL" id="GAA5056610.1"/>
    </source>
</evidence>
<gene>
    <name evidence="1" type="ORF">GCM10023336_29630</name>
</gene>
<dbReference type="EMBL" id="BAABKC010000044">
    <property type="protein sequence ID" value="GAA5056610.1"/>
    <property type="molecule type" value="Genomic_DNA"/>
</dbReference>
<protein>
    <submittedName>
        <fullName evidence="1">Uncharacterized protein</fullName>
    </submittedName>
</protein>
<proteinExistence type="predicted"/>
<evidence type="ECO:0000313" key="2">
    <source>
        <dbReference type="Proteomes" id="UP001500124"/>
    </source>
</evidence>
<dbReference type="RefSeq" id="WP_345668727.1">
    <property type="nucleotide sequence ID" value="NZ_BAABKC010000044.1"/>
</dbReference>
<sequence>MQDAFDWAGLGLFVAAGVVAVVHCLTGHEETGAFLINACLQTVSDRSRK</sequence>